<dbReference type="InterPro" id="IPR027450">
    <property type="entry name" value="AlkB-like"/>
</dbReference>
<dbReference type="PANTHER" id="PTHR31573:SF1">
    <property type="entry name" value="DNA OXIDATIVE DEMETHYLASE ALKBH2"/>
    <property type="match status" value="1"/>
</dbReference>
<sequence>MSISPIKTSSTRQSSLVQFIKQTPSKPRPSTLKRDIISSMSSDEQPSHSRTSKDLKHEEEEQADERPQKKPRHSSPYPPPDHPSYHLPPSPTYNHPFPISPVPQSLKDNLKFNTLPIAINSPHQLDLLYFKRFIDPCVTRELTRYLLEELPWYRVKYTVRGVNINTPRYTTVFGKDSTDKPWNGYKVKPRAIPEILLLLMREVEHVTNSTFNFALVNYYSSGTDSISYHSDSESFLGPEPTIASLSLGAPRDFHLRHVKYKELGIGVEKMVLHDGDMVVMRGKTQEMWQHAIPKRAKAEGRINITFRKGVVPYATVNYNTYNVGSGGIYRWDGREMKEMRSG</sequence>
<proteinExistence type="predicted"/>
<name>A0A4Q1B9L4_TREME</name>
<feature type="compositionally biased region" description="Polar residues" evidence="2">
    <location>
        <begin position="1"/>
        <end position="25"/>
    </location>
</feature>
<protein>
    <recommendedName>
        <fullName evidence="3">Fe2OG dioxygenase domain-containing protein</fullName>
    </recommendedName>
</protein>
<feature type="compositionally biased region" description="Pro residues" evidence="2">
    <location>
        <begin position="76"/>
        <end position="91"/>
    </location>
</feature>
<feature type="binding site" evidence="1">
    <location>
        <position position="229"/>
    </location>
    <ligand>
        <name>2-oxoglutarate</name>
        <dbReference type="ChEBI" id="CHEBI:16810"/>
    </ligand>
</feature>
<reference evidence="4 5" key="1">
    <citation type="submission" date="2016-06" db="EMBL/GenBank/DDBJ databases">
        <title>Evolution of pathogenesis and genome organization in the Tremellales.</title>
        <authorList>
            <person name="Cuomo C."/>
            <person name="Litvintseva A."/>
            <person name="Heitman J."/>
            <person name="Chen Y."/>
            <person name="Sun S."/>
            <person name="Springer D."/>
            <person name="Dromer F."/>
            <person name="Young S."/>
            <person name="Zeng Q."/>
            <person name="Chapman S."/>
            <person name="Gujja S."/>
            <person name="Saif S."/>
            <person name="Birren B."/>
        </authorList>
    </citation>
    <scope>NUCLEOTIDE SEQUENCE [LARGE SCALE GENOMIC DNA]</scope>
    <source>
        <strain evidence="4 5">ATCC 28783</strain>
    </source>
</reference>
<feature type="region of interest" description="Disordered" evidence="2">
    <location>
        <begin position="1"/>
        <end position="100"/>
    </location>
</feature>
<evidence type="ECO:0000313" key="5">
    <source>
        <dbReference type="Proteomes" id="UP000289152"/>
    </source>
</evidence>
<dbReference type="GO" id="GO:0006307">
    <property type="term" value="P:DNA alkylation repair"/>
    <property type="evidence" value="ECO:0007669"/>
    <property type="project" value="TreeGrafter"/>
</dbReference>
<feature type="binding site" evidence="1">
    <location>
        <position position="301"/>
    </location>
    <ligand>
        <name>2-oxoglutarate</name>
        <dbReference type="ChEBI" id="CHEBI:16810"/>
    </ligand>
</feature>
<feature type="binding site" evidence="1">
    <location>
        <position position="307"/>
    </location>
    <ligand>
        <name>2-oxoglutarate</name>
        <dbReference type="ChEBI" id="CHEBI:16810"/>
    </ligand>
</feature>
<dbReference type="Proteomes" id="UP000289152">
    <property type="component" value="Unassembled WGS sequence"/>
</dbReference>
<dbReference type="STRING" id="5217.A0A4Q1B9L4"/>
<evidence type="ECO:0000259" key="3">
    <source>
        <dbReference type="PROSITE" id="PS51471"/>
    </source>
</evidence>
<feature type="binding site" evidence="1">
    <location>
        <position position="305"/>
    </location>
    <ligand>
        <name>2-oxoglutarate</name>
        <dbReference type="ChEBI" id="CHEBI:16810"/>
    </ligand>
</feature>
<evidence type="ECO:0000313" key="4">
    <source>
        <dbReference type="EMBL" id="RXK35478.1"/>
    </source>
</evidence>
<comment type="caution">
    <text evidence="4">The sequence shown here is derived from an EMBL/GenBank/DDBJ whole genome shotgun (WGS) entry which is preliminary data.</text>
</comment>
<dbReference type="GO" id="GO:0051747">
    <property type="term" value="F:cytosine C-5 DNA demethylase activity"/>
    <property type="evidence" value="ECO:0007669"/>
    <property type="project" value="TreeGrafter"/>
</dbReference>
<dbReference type="PROSITE" id="PS51471">
    <property type="entry name" value="FE2OG_OXY"/>
    <property type="match status" value="1"/>
</dbReference>
<accession>A0A4Q1B9L4</accession>
<dbReference type="SUPFAM" id="SSF51197">
    <property type="entry name" value="Clavaminate synthase-like"/>
    <property type="match status" value="1"/>
</dbReference>
<dbReference type="GO" id="GO:0035516">
    <property type="term" value="F:broad specificity oxidative DNA demethylase activity"/>
    <property type="evidence" value="ECO:0007669"/>
    <property type="project" value="TreeGrafter"/>
</dbReference>
<gene>
    <name evidence="4" type="ORF">M231_07256</name>
</gene>
<dbReference type="Gene3D" id="2.60.120.590">
    <property type="entry name" value="Alpha-ketoglutarate-dependent dioxygenase AlkB-like"/>
    <property type="match status" value="1"/>
</dbReference>
<dbReference type="PANTHER" id="PTHR31573">
    <property type="entry name" value="ALPHA-KETOGLUTARATE-DEPENDENT DIOXYGENASE ALKB HOMOLOG 2"/>
    <property type="match status" value="1"/>
</dbReference>
<feature type="binding site" evidence="1">
    <location>
        <position position="290"/>
    </location>
    <ligand>
        <name>2-oxoglutarate</name>
        <dbReference type="ChEBI" id="CHEBI:16810"/>
    </ligand>
</feature>
<dbReference type="InParanoid" id="A0A4Q1B9L4"/>
<dbReference type="EMBL" id="SDIL01000134">
    <property type="protein sequence ID" value="RXK35478.1"/>
    <property type="molecule type" value="Genomic_DNA"/>
</dbReference>
<dbReference type="InterPro" id="IPR032852">
    <property type="entry name" value="ALKBH2"/>
</dbReference>
<dbReference type="OrthoDB" id="545910at2759"/>
<evidence type="ECO:0000256" key="2">
    <source>
        <dbReference type="SAM" id="MobiDB-lite"/>
    </source>
</evidence>
<feature type="binding site" evidence="1">
    <location>
        <position position="219"/>
    </location>
    <ligand>
        <name>2-oxoglutarate</name>
        <dbReference type="ChEBI" id="CHEBI:16810"/>
    </ligand>
</feature>
<dbReference type="InterPro" id="IPR005123">
    <property type="entry name" value="Oxoglu/Fe-dep_dioxygenase_dom"/>
</dbReference>
<feature type="domain" description="Fe2OG dioxygenase" evidence="3">
    <location>
        <begin position="210"/>
        <end position="310"/>
    </location>
</feature>
<dbReference type="InterPro" id="IPR037151">
    <property type="entry name" value="AlkB-like_sf"/>
</dbReference>
<organism evidence="4 5">
    <name type="scientific">Tremella mesenterica</name>
    <name type="common">Jelly fungus</name>
    <dbReference type="NCBI Taxonomy" id="5217"/>
    <lineage>
        <taxon>Eukaryota</taxon>
        <taxon>Fungi</taxon>
        <taxon>Dikarya</taxon>
        <taxon>Basidiomycota</taxon>
        <taxon>Agaricomycotina</taxon>
        <taxon>Tremellomycetes</taxon>
        <taxon>Tremellales</taxon>
        <taxon>Tremellaceae</taxon>
        <taxon>Tremella</taxon>
    </lineage>
</organism>
<dbReference type="AlphaFoldDB" id="A0A4Q1B9L4"/>
<evidence type="ECO:0000256" key="1">
    <source>
        <dbReference type="PIRSR" id="PIRSR632852-1"/>
    </source>
</evidence>
<feature type="compositionally biased region" description="Basic and acidic residues" evidence="2">
    <location>
        <begin position="45"/>
        <end position="68"/>
    </location>
</feature>
<dbReference type="GO" id="GO:0008198">
    <property type="term" value="F:ferrous iron binding"/>
    <property type="evidence" value="ECO:0007669"/>
    <property type="project" value="TreeGrafter"/>
</dbReference>
<dbReference type="Pfam" id="PF13532">
    <property type="entry name" value="2OG-FeII_Oxy_2"/>
    <property type="match status" value="1"/>
</dbReference>
<dbReference type="VEuPathDB" id="FungiDB:TREMEDRAFT_62224"/>
<feature type="binding site" evidence="1">
    <location>
        <position position="217"/>
    </location>
    <ligand>
        <name>2-oxoglutarate</name>
        <dbReference type="ChEBI" id="CHEBI:16810"/>
    </ligand>
</feature>
<keyword evidence="5" id="KW-1185">Reference proteome</keyword>